<evidence type="ECO:0000256" key="2">
    <source>
        <dbReference type="SAM" id="SignalP"/>
    </source>
</evidence>
<reference evidence="4 5" key="1">
    <citation type="submission" date="2020-04" db="EMBL/GenBank/DDBJ databases">
        <title>MicrobeNet Type strains.</title>
        <authorList>
            <person name="Nicholson A.C."/>
        </authorList>
    </citation>
    <scope>NUCLEOTIDE SEQUENCE [LARGE SCALE GENOMIC DNA]</scope>
    <source>
        <strain evidence="4 5">ATCC BAA-277</strain>
    </source>
</reference>
<dbReference type="InterPro" id="IPR013766">
    <property type="entry name" value="Thioredoxin_domain"/>
</dbReference>
<feature type="domain" description="Thioredoxin" evidence="3">
    <location>
        <begin position="47"/>
        <end position="181"/>
    </location>
</feature>
<evidence type="ECO:0000313" key="5">
    <source>
        <dbReference type="Proteomes" id="UP000579250"/>
    </source>
</evidence>
<organism evidence="4 5">
    <name type="scientific">Actinomadura latina</name>
    <dbReference type="NCBI Taxonomy" id="163603"/>
    <lineage>
        <taxon>Bacteria</taxon>
        <taxon>Bacillati</taxon>
        <taxon>Actinomycetota</taxon>
        <taxon>Actinomycetes</taxon>
        <taxon>Streptosporangiales</taxon>
        <taxon>Thermomonosporaceae</taxon>
        <taxon>Actinomadura</taxon>
    </lineage>
</organism>
<dbReference type="Gene3D" id="3.40.30.10">
    <property type="entry name" value="Glutaredoxin"/>
    <property type="match status" value="1"/>
</dbReference>
<evidence type="ECO:0000259" key="3">
    <source>
        <dbReference type="PROSITE" id="PS51352"/>
    </source>
</evidence>
<name>A0A846YUY4_9ACTN</name>
<accession>A0A846YUY4</accession>
<proteinExistence type="predicted"/>
<dbReference type="PROSITE" id="PS51257">
    <property type="entry name" value="PROKAR_LIPOPROTEIN"/>
    <property type="match status" value="1"/>
</dbReference>
<feature type="region of interest" description="Disordered" evidence="1">
    <location>
        <begin position="30"/>
        <end position="62"/>
    </location>
</feature>
<dbReference type="Pfam" id="PF13899">
    <property type="entry name" value="Thioredoxin_7"/>
    <property type="match status" value="1"/>
</dbReference>
<dbReference type="Proteomes" id="UP000579250">
    <property type="component" value="Unassembled WGS sequence"/>
</dbReference>
<keyword evidence="2" id="KW-0732">Signal</keyword>
<dbReference type="SUPFAM" id="SSF52833">
    <property type="entry name" value="Thioredoxin-like"/>
    <property type="match status" value="1"/>
</dbReference>
<feature type="compositionally biased region" description="Low complexity" evidence="1">
    <location>
        <begin position="30"/>
        <end position="52"/>
    </location>
</feature>
<dbReference type="CDD" id="cd02947">
    <property type="entry name" value="TRX_family"/>
    <property type="match status" value="1"/>
</dbReference>
<dbReference type="AlphaFoldDB" id="A0A846YUY4"/>
<keyword evidence="5" id="KW-1185">Reference proteome</keyword>
<feature type="chain" id="PRO_5039029780" evidence="2">
    <location>
        <begin position="18"/>
        <end position="181"/>
    </location>
</feature>
<dbReference type="PROSITE" id="PS51352">
    <property type="entry name" value="THIOREDOXIN_2"/>
    <property type="match status" value="1"/>
</dbReference>
<dbReference type="EMBL" id="JAAXPI010000001">
    <property type="protein sequence ID" value="NKZ02414.1"/>
    <property type="molecule type" value="Genomic_DNA"/>
</dbReference>
<dbReference type="RefSeq" id="WP_083946530.1">
    <property type="nucleotide sequence ID" value="NZ_JAAXPI010000001.1"/>
</dbReference>
<protein>
    <submittedName>
        <fullName evidence="4">Thioredoxin family protein</fullName>
    </submittedName>
</protein>
<evidence type="ECO:0000256" key="1">
    <source>
        <dbReference type="SAM" id="MobiDB-lite"/>
    </source>
</evidence>
<dbReference type="InterPro" id="IPR036249">
    <property type="entry name" value="Thioredoxin-like_sf"/>
</dbReference>
<feature type="signal peptide" evidence="2">
    <location>
        <begin position="1"/>
        <end position="17"/>
    </location>
</feature>
<comment type="caution">
    <text evidence="4">The sequence shown here is derived from an EMBL/GenBank/DDBJ whole genome shotgun (WGS) entry which is preliminary data.</text>
</comment>
<gene>
    <name evidence="4" type="ORF">HGB48_01365</name>
</gene>
<sequence length="181" mass="19240">MHIKPFLVLTCGLFVVAACGDGGSATSEAPATAAAKEASAAPSPERSASSEPLPDGYDPARNPKADIAEALTRAKLDKRPVLLDFGADWCPDCVVLGRTFRTRTVRPVIARYHVVSIDVGQFDRNLSVARKYGLNLQTSGIPALVVVSSGGKVKTRTNDGSFANARSMKPAQVAAFLKRWQ</sequence>
<evidence type="ECO:0000313" key="4">
    <source>
        <dbReference type="EMBL" id="NKZ02414.1"/>
    </source>
</evidence>